<organism evidence="2 3">
    <name type="scientific">Hemibagrus guttatus</name>
    <dbReference type="NCBI Taxonomy" id="175788"/>
    <lineage>
        <taxon>Eukaryota</taxon>
        <taxon>Metazoa</taxon>
        <taxon>Chordata</taxon>
        <taxon>Craniata</taxon>
        <taxon>Vertebrata</taxon>
        <taxon>Euteleostomi</taxon>
        <taxon>Actinopterygii</taxon>
        <taxon>Neopterygii</taxon>
        <taxon>Teleostei</taxon>
        <taxon>Ostariophysi</taxon>
        <taxon>Siluriformes</taxon>
        <taxon>Bagridae</taxon>
        <taxon>Hemibagrus</taxon>
    </lineage>
</organism>
<dbReference type="EMBL" id="JAUCMX010000904">
    <property type="protein sequence ID" value="KAK3505548.1"/>
    <property type="molecule type" value="Genomic_DNA"/>
</dbReference>
<sequence>MERRARKRKGSFINGPQKKRGRKNYAGFQDGSRIKAKKRNFKKDKRKFLPLSCPAVFCTTLWPSYGQPIQSHPYNRREIKIRAREKTGQTSTSPGFPPPAPCFL</sequence>
<reference evidence="2" key="1">
    <citation type="submission" date="2023-06" db="EMBL/GenBank/DDBJ databases">
        <title>Male Hemibagrus guttatus genome.</title>
        <authorList>
            <person name="Bian C."/>
        </authorList>
    </citation>
    <scope>NUCLEOTIDE SEQUENCE</scope>
    <source>
        <strain evidence="2">Male_cb2023</strain>
        <tissue evidence="2">Muscle</tissue>
    </source>
</reference>
<protein>
    <submittedName>
        <fullName evidence="2">Uncharacterized protein</fullName>
    </submittedName>
</protein>
<proteinExistence type="predicted"/>
<gene>
    <name evidence="2" type="ORF">QTP70_021835</name>
</gene>
<feature type="region of interest" description="Disordered" evidence="1">
    <location>
        <begin position="84"/>
        <end position="104"/>
    </location>
</feature>
<keyword evidence="3" id="KW-1185">Reference proteome</keyword>
<name>A0AAE0UHE0_9TELE</name>
<feature type="region of interest" description="Disordered" evidence="1">
    <location>
        <begin position="1"/>
        <end position="39"/>
    </location>
</feature>
<comment type="caution">
    <text evidence="2">The sequence shown here is derived from an EMBL/GenBank/DDBJ whole genome shotgun (WGS) entry which is preliminary data.</text>
</comment>
<feature type="compositionally biased region" description="Basic residues" evidence="1">
    <location>
        <begin position="1"/>
        <end position="10"/>
    </location>
</feature>
<accession>A0AAE0UHE0</accession>
<evidence type="ECO:0000313" key="3">
    <source>
        <dbReference type="Proteomes" id="UP001274896"/>
    </source>
</evidence>
<dbReference type="AlphaFoldDB" id="A0AAE0UHE0"/>
<feature type="compositionally biased region" description="Pro residues" evidence="1">
    <location>
        <begin position="95"/>
        <end position="104"/>
    </location>
</feature>
<evidence type="ECO:0000313" key="2">
    <source>
        <dbReference type="EMBL" id="KAK3505548.1"/>
    </source>
</evidence>
<dbReference type="Proteomes" id="UP001274896">
    <property type="component" value="Unassembled WGS sequence"/>
</dbReference>
<evidence type="ECO:0000256" key="1">
    <source>
        <dbReference type="SAM" id="MobiDB-lite"/>
    </source>
</evidence>